<protein>
    <submittedName>
        <fullName evidence="1">Uncharacterized protein</fullName>
    </submittedName>
</protein>
<proteinExistence type="predicted"/>
<dbReference type="Proteomes" id="UP000246005">
    <property type="component" value="Unassembled WGS sequence"/>
</dbReference>
<comment type="caution">
    <text evidence="1">The sequence shown here is derived from an EMBL/GenBank/DDBJ whole genome shotgun (WGS) entry which is preliminary data.</text>
</comment>
<dbReference type="AlphaFoldDB" id="A0A316HWX6"/>
<evidence type="ECO:0000313" key="2">
    <source>
        <dbReference type="Proteomes" id="UP000246005"/>
    </source>
</evidence>
<evidence type="ECO:0000313" key="1">
    <source>
        <dbReference type="EMBL" id="PWK84470.1"/>
    </source>
</evidence>
<sequence>MSTGRGGRRAALPPAGYTPAARVVDDAACRVRFVPENPAQPPREFDFSGWRVSLPLRQAFAAAFAERTRPGGRVRTSESAYKTFRTLRGFADYLGDLLTPPATTAQLTAAHLDGWFLPRQQHTGGTIQLGELKTTLRKLDGISDESRAALVQRNPPRARITTKASYSRSENQRILNAARVDVRRAAERIRGNRNVLERWRGGELDEEPADTYLRGELLDYVDRHLDVPRYESRGTAPKYWVAALGTVEEHMTALHLSAVEAAAFAMLLVGLTGQNKSTILNAPAAHHRPDGFTGQPAIAIVELDKPRRGSRRHMDVPLTSVPSWAGPDLADTIDKTGAPPSQRVDLHSGFGVYSLLHELAEPARHALGSGRLFVFWAGTGAGVGRGLRTRFDTRLPLAWAQRHDLPTDIAAAQPAPDGQREQLQVTFGRLRLTYNELQQRPVAHTEKTLANEYLSRNRGNLVEYQRVVATTLAEQVTKASTRARLHTLSETDIAEARTNPARVAALHGMDTATLQRMLAGELDTVLGACVDDTNSPHAAPGQPCRASFMLCLSCPCARAMPTHLPLQVLVHDALVSRKSAVTPLRWAQRFALPHAQLADLLDRAGPVAVADSRRVATPAQRELADRFLRRELDLS</sequence>
<dbReference type="EMBL" id="QGHB01000008">
    <property type="protein sequence ID" value="PWK84470.1"/>
    <property type="molecule type" value="Genomic_DNA"/>
</dbReference>
<organism evidence="1 2">
    <name type="scientific">Lentzea atacamensis</name>
    <dbReference type="NCBI Taxonomy" id="531938"/>
    <lineage>
        <taxon>Bacteria</taxon>
        <taxon>Bacillati</taxon>
        <taxon>Actinomycetota</taxon>
        <taxon>Actinomycetes</taxon>
        <taxon>Pseudonocardiales</taxon>
        <taxon>Pseudonocardiaceae</taxon>
        <taxon>Lentzea</taxon>
    </lineage>
</organism>
<dbReference type="RefSeq" id="WP_146231677.1">
    <property type="nucleotide sequence ID" value="NZ_QGHB01000008.1"/>
</dbReference>
<reference evidence="1 2" key="1">
    <citation type="submission" date="2018-05" db="EMBL/GenBank/DDBJ databases">
        <title>Genomic Encyclopedia of Type Strains, Phase IV (KMG-IV): sequencing the most valuable type-strain genomes for metagenomic binning, comparative biology and taxonomic classification.</title>
        <authorList>
            <person name="Goeker M."/>
        </authorList>
    </citation>
    <scope>NUCLEOTIDE SEQUENCE [LARGE SCALE GENOMIC DNA]</scope>
    <source>
        <strain evidence="1 2">DSM 45480</strain>
    </source>
</reference>
<name>A0A316HWX6_9PSEU</name>
<accession>A0A316HWX6</accession>
<gene>
    <name evidence="1" type="ORF">C8D88_10885</name>
</gene>